<feature type="transmembrane region" description="Helical" evidence="11">
    <location>
        <begin position="46"/>
        <end position="65"/>
    </location>
</feature>
<feature type="transmembrane region" description="Helical" evidence="11">
    <location>
        <begin position="113"/>
        <end position="130"/>
    </location>
</feature>
<evidence type="ECO:0000256" key="11">
    <source>
        <dbReference type="SAM" id="Phobius"/>
    </source>
</evidence>
<evidence type="ECO:0000256" key="5">
    <source>
        <dbReference type="ARBA" id="ARBA00022958"/>
    </source>
</evidence>
<evidence type="ECO:0000256" key="8">
    <source>
        <dbReference type="ARBA" id="ARBA00023136"/>
    </source>
</evidence>
<keyword evidence="2" id="KW-0813">Transport</keyword>
<feature type="region of interest" description="Disordered" evidence="10">
    <location>
        <begin position="715"/>
        <end position="734"/>
    </location>
</feature>
<keyword evidence="14" id="KW-1185">Reference proteome</keyword>
<evidence type="ECO:0000256" key="9">
    <source>
        <dbReference type="ARBA" id="ARBA00038341"/>
    </source>
</evidence>
<evidence type="ECO:0000256" key="10">
    <source>
        <dbReference type="SAM" id="MobiDB-lite"/>
    </source>
</evidence>
<feature type="transmembrane region" description="Helical" evidence="11">
    <location>
        <begin position="284"/>
        <end position="311"/>
    </location>
</feature>
<sequence>MRPQSGFAYMSMQGQITQEAPNSMSCYTLMKAVSKGFLEGDNPLHFALPLLTIQIAVVLFVTRSMACVFRRIKQPRVLAEIIGGVLLGPTALGRNKTYAQTVFPPQSMPLLETVATMGLMFFIFMIGLELDLQSLGKTGRKAFLIAIAGIVTPLAATTPVANLVRSTVSPGSRLGPLIIFIGTPLSISAFSVLVRIMAELRLVSTEIGKLATPSVAVNDVALWTLLAVGVALAGPKPEPLNPLWVLLCGIAFGIFMFTVVRYVMRFVVDRAVKHGKVSDMYVSFTLLGVLLSGLCTDCIGVHSLLGPFLFGLVIPKDNPFPKLIMEKIEDFISSLMLPLFFASSGLKTNLASLHGVVSIGLLLLFFATAAIGKIVGTFIVARLLGLSSRQALILGFLMNTKGLGVLIVLNIGKDLKALTDEIFAVLVLTCLLTSFLTFPIVSALCNFKGGDGLGKAGKFTDEEEASSKGGSSRDEKAAGGFSNSYKMSRILVCTDNDAQFPALVNIVEAMRGARKGAGGTSSNATLKLYTLRLTHLLFDRRTSLVRYMKLATARPASSKSSTDRSSGPSSSAIQLYFPPSRALSKVKVKPLPPIDSPNLADSLHNDILKVARSKRASLIILPYHQVDSSSSNEDAEFAATYASVVANNSTSVVGILVDSTSLGTASAIHPCFFAYSVLVLFIGGTDDRETLAVASTMADNPSVSVKVIRMVCRKEPPDEENRSNSANQSGEWNHQSELSYAASMDATKEEIADNEAILKIKQKAADCPRLACEDHHYCVGRTDGSSLTEVIQQIATTSIGDVHLYMVGRGISNARATVCLTDKDSTKEERKGNPTATFGLGIVGDTLLKAVRVCSTTGHGAANPCILVVQR</sequence>
<comment type="caution">
    <text evidence="13">The sequence shown here is derived from an EMBL/GenBank/DDBJ whole genome shotgun (WGS) entry which is preliminary data.</text>
</comment>
<evidence type="ECO:0000313" key="13">
    <source>
        <dbReference type="EMBL" id="KAH7404290.1"/>
    </source>
</evidence>
<name>A0A8T2T583_CERRI</name>
<feature type="transmembrane region" description="Helical" evidence="11">
    <location>
        <begin position="142"/>
        <end position="164"/>
    </location>
</feature>
<keyword evidence="4 11" id="KW-0812">Transmembrane</keyword>
<feature type="transmembrane region" description="Helical" evidence="11">
    <location>
        <begin position="423"/>
        <end position="444"/>
    </location>
</feature>
<feature type="transmembrane region" description="Helical" evidence="11">
    <location>
        <begin position="176"/>
        <end position="198"/>
    </location>
</feature>
<feature type="transmembrane region" description="Helical" evidence="11">
    <location>
        <begin position="391"/>
        <end position="411"/>
    </location>
</feature>
<keyword evidence="7" id="KW-0406">Ion transport</keyword>
<dbReference type="PANTHER" id="PTHR32468:SF0">
    <property type="entry name" value="K(+)_H(+) ANTIPORTER 1"/>
    <property type="match status" value="1"/>
</dbReference>
<evidence type="ECO:0000313" key="14">
    <source>
        <dbReference type="Proteomes" id="UP000825935"/>
    </source>
</evidence>
<evidence type="ECO:0000256" key="6">
    <source>
        <dbReference type="ARBA" id="ARBA00022989"/>
    </source>
</evidence>
<comment type="similarity">
    <text evidence="9">Belongs to the monovalent cation:proton antiporter 2 (CPA2) transporter (TC 2.A.37) family. CHX (TC 2.A.37.4) subfamily.</text>
</comment>
<keyword evidence="5" id="KW-0630">Potassium</keyword>
<evidence type="ECO:0000259" key="12">
    <source>
        <dbReference type="Pfam" id="PF00999"/>
    </source>
</evidence>
<dbReference type="GO" id="GO:1902600">
    <property type="term" value="P:proton transmembrane transport"/>
    <property type="evidence" value="ECO:0007669"/>
    <property type="project" value="InterPro"/>
</dbReference>
<dbReference type="PANTHER" id="PTHR32468">
    <property type="entry name" value="CATION/H + ANTIPORTER"/>
    <property type="match status" value="1"/>
</dbReference>
<feature type="domain" description="Cation/H+ exchanger transmembrane" evidence="12">
    <location>
        <begin position="62"/>
        <end position="439"/>
    </location>
</feature>
<keyword evidence="8 11" id="KW-0472">Membrane</keyword>
<keyword evidence="6 11" id="KW-1133">Transmembrane helix</keyword>
<feature type="transmembrane region" description="Helical" evidence="11">
    <location>
        <begin position="362"/>
        <end position="385"/>
    </location>
</feature>
<comment type="subcellular location">
    <subcellularLocation>
        <location evidence="1">Membrane</location>
        <topology evidence="1">Multi-pass membrane protein</topology>
    </subcellularLocation>
</comment>
<keyword evidence="3" id="KW-0633">Potassium transport</keyword>
<dbReference type="AlphaFoldDB" id="A0A8T2T583"/>
<dbReference type="GO" id="GO:0006885">
    <property type="term" value="P:regulation of pH"/>
    <property type="evidence" value="ECO:0007669"/>
    <property type="project" value="TreeGrafter"/>
</dbReference>
<dbReference type="Proteomes" id="UP000825935">
    <property type="component" value="Chromosome 15"/>
</dbReference>
<evidence type="ECO:0000256" key="2">
    <source>
        <dbReference type="ARBA" id="ARBA00022448"/>
    </source>
</evidence>
<dbReference type="EMBL" id="CM035420">
    <property type="protein sequence ID" value="KAH7404290.1"/>
    <property type="molecule type" value="Genomic_DNA"/>
</dbReference>
<dbReference type="GO" id="GO:0006813">
    <property type="term" value="P:potassium ion transport"/>
    <property type="evidence" value="ECO:0007669"/>
    <property type="project" value="UniProtKB-KW"/>
</dbReference>
<accession>A0A8T2T583</accession>
<dbReference type="GO" id="GO:0016020">
    <property type="term" value="C:membrane"/>
    <property type="evidence" value="ECO:0007669"/>
    <property type="project" value="UniProtKB-SubCell"/>
</dbReference>
<evidence type="ECO:0000256" key="4">
    <source>
        <dbReference type="ARBA" id="ARBA00022692"/>
    </source>
</evidence>
<evidence type="ECO:0000256" key="3">
    <source>
        <dbReference type="ARBA" id="ARBA00022538"/>
    </source>
</evidence>
<feature type="transmembrane region" description="Helical" evidence="11">
    <location>
        <begin position="244"/>
        <end position="263"/>
    </location>
</feature>
<dbReference type="InterPro" id="IPR038770">
    <property type="entry name" value="Na+/solute_symporter_sf"/>
</dbReference>
<feature type="transmembrane region" description="Helical" evidence="11">
    <location>
        <begin position="210"/>
        <end position="232"/>
    </location>
</feature>
<feature type="transmembrane region" description="Helical" evidence="11">
    <location>
        <begin position="77"/>
        <end position="93"/>
    </location>
</feature>
<dbReference type="OrthoDB" id="1725894at2759"/>
<reference evidence="13" key="1">
    <citation type="submission" date="2021-08" db="EMBL/GenBank/DDBJ databases">
        <title>WGS assembly of Ceratopteris richardii.</title>
        <authorList>
            <person name="Marchant D.B."/>
            <person name="Chen G."/>
            <person name="Jenkins J."/>
            <person name="Shu S."/>
            <person name="Leebens-Mack J."/>
            <person name="Grimwood J."/>
            <person name="Schmutz J."/>
            <person name="Soltis P."/>
            <person name="Soltis D."/>
            <person name="Chen Z.-H."/>
        </authorList>
    </citation>
    <scope>NUCLEOTIDE SEQUENCE</scope>
    <source>
        <strain evidence="13">Whitten #5841</strain>
        <tissue evidence="13">Leaf</tissue>
    </source>
</reference>
<feature type="transmembrane region" description="Helical" evidence="11">
    <location>
        <begin position="331"/>
        <end position="350"/>
    </location>
</feature>
<protein>
    <recommendedName>
        <fullName evidence="12">Cation/H+ exchanger transmembrane domain-containing protein</fullName>
    </recommendedName>
</protein>
<feature type="compositionally biased region" description="Polar residues" evidence="10">
    <location>
        <begin position="723"/>
        <end position="734"/>
    </location>
</feature>
<dbReference type="Gene3D" id="1.20.1530.20">
    <property type="match status" value="1"/>
</dbReference>
<dbReference type="OMA" id="DDNICSS"/>
<dbReference type="GO" id="GO:0012505">
    <property type="term" value="C:endomembrane system"/>
    <property type="evidence" value="ECO:0007669"/>
    <property type="project" value="TreeGrafter"/>
</dbReference>
<proteinExistence type="inferred from homology"/>
<evidence type="ECO:0000256" key="1">
    <source>
        <dbReference type="ARBA" id="ARBA00004141"/>
    </source>
</evidence>
<dbReference type="Pfam" id="PF00999">
    <property type="entry name" value="Na_H_Exchanger"/>
    <property type="match status" value="1"/>
</dbReference>
<evidence type="ECO:0000256" key="7">
    <source>
        <dbReference type="ARBA" id="ARBA00023065"/>
    </source>
</evidence>
<dbReference type="InterPro" id="IPR006153">
    <property type="entry name" value="Cation/H_exchanger_TM"/>
</dbReference>
<dbReference type="GO" id="GO:0015297">
    <property type="term" value="F:antiporter activity"/>
    <property type="evidence" value="ECO:0007669"/>
    <property type="project" value="InterPro"/>
</dbReference>
<gene>
    <name evidence="13" type="ORF">KP509_15G019600</name>
</gene>
<organism evidence="13 14">
    <name type="scientific">Ceratopteris richardii</name>
    <name type="common">Triangle waterfern</name>
    <dbReference type="NCBI Taxonomy" id="49495"/>
    <lineage>
        <taxon>Eukaryota</taxon>
        <taxon>Viridiplantae</taxon>
        <taxon>Streptophyta</taxon>
        <taxon>Embryophyta</taxon>
        <taxon>Tracheophyta</taxon>
        <taxon>Polypodiopsida</taxon>
        <taxon>Polypodiidae</taxon>
        <taxon>Polypodiales</taxon>
        <taxon>Pteridineae</taxon>
        <taxon>Pteridaceae</taxon>
        <taxon>Parkerioideae</taxon>
        <taxon>Ceratopteris</taxon>
    </lineage>
</organism>
<dbReference type="InterPro" id="IPR050794">
    <property type="entry name" value="CPA2_transporter"/>
</dbReference>